<evidence type="ECO:0000313" key="1">
    <source>
        <dbReference type="EMBL" id="QIK62430.1"/>
    </source>
</evidence>
<evidence type="ECO:0000313" key="2">
    <source>
        <dbReference type="Proteomes" id="UP000502677"/>
    </source>
</evidence>
<gene>
    <name evidence="1" type="ORF">G7068_03790</name>
</gene>
<dbReference type="Pfam" id="PF11248">
    <property type="entry name" value="DUF3046"/>
    <property type="match status" value="1"/>
</dbReference>
<organism evidence="1 2">
    <name type="scientific">Leucobacter viscericola</name>
    <dbReference type="NCBI Taxonomy" id="2714935"/>
    <lineage>
        <taxon>Bacteria</taxon>
        <taxon>Bacillati</taxon>
        <taxon>Actinomycetota</taxon>
        <taxon>Actinomycetes</taxon>
        <taxon>Micrococcales</taxon>
        <taxon>Microbacteriaceae</taxon>
        <taxon>Leucobacter</taxon>
    </lineage>
</organism>
<accession>A0A6G7XCU5</accession>
<reference evidence="1 2" key="1">
    <citation type="submission" date="2020-03" db="EMBL/GenBank/DDBJ databases">
        <title>Leucobacter sp. nov., isolated from beetles.</title>
        <authorList>
            <person name="Hyun D.-W."/>
            <person name="Bae J.-W."/>
        </authorList>
    </citation>
    <scope>NUCLEOTIDE SEQUENCE [LARGE SCALE GENOMIC DNA]</scope>
    <source>
        <strain evidence="1 2">HDW9C</strain>
    </source>
</reference>
<protein>
    <submittedName>
        <fullName evidence="1">DUF3046 domain-containing protein</fullName>
    </submittedName>
</protein>
<dbReference type="EMBL" id="CP049863">
    <property type="protein sequence ID" value="QIK62430.1"/>
    <property type="molecule type" value="Genomic_DNA"/>
</dbReference>
<sequence>MRMSEFQRACAEEFGEDYSRVLVRDHWLAVLGGTAQEALARGVAARDVWRALCEDLQVPVERRYGRGLLDPRRD</sequence>
<dbReference type="InterPro" id="IPR021408">
    <property type="entry name" value="DUF3046"/>
</dbReference>
<dbReference type="AlphaFoldDB" id="A0A6G7XCU5"/>
<name>A0A6G7XCU5_9MICO</name>
<dbReference type="KEGG" id="lvi:G7068_03790"/>
<keyword evidence="2" id="KW-1185">Reference proteome</keyword>
<proteinExistence type="predicted"/>
<dbReference type="Proteomes" id="UP000502677">
    <property type="component" value="Chromosome"/>
</dbReference>